<proteinExistence type="predicted"/>
<dbReference type="PANTHER" id="PTHR31025">
    <property type="entry name" value="SI:CH211-196P9.1-RELATED"/>
    <property type="match status" value="1"/>
</dbReference>
<accession>A0AAV6H349</accession>
<reference evidence="1" key="1">
    <citation type="submission" date="2020-10" db="EMBL/GenBank/DDBJ databases">
        <title>Chromosome-scale genome assembly of the Allis shad, Alosa alosa.</title>
        <authorList>
            <person name="Margot Z."/>
            <person name="Christophe K."/>
            <person name="Cabau C."/>
            <person name="Louis A."/>
            <person name="Berthelot C."/>
            <person name="Parey E."/>
            <person name="Roest Crollius H."/>
            <person name="Montfort J."/>
            <person name="Robinson-Rechavi M."/>
            <person name="Bucao C."/>
            <person name="Bouchez O."/>
            <person name="Gislard M."/>
            <person name="Lluch J."/>
            <person name="Milhes M."/>
            <person name="Lampietro C."/>
            <person name="Lopez Roques C."/>
            <person name="Donnadieu C."/>
            <person name="Braasch I."/>
            <person name="Desvignes T."/>
            <person name="Postlethwait J."/>
            <person name="Bobe J."/>
            <person name="Guiguen Y."/>
        </authorList>
    </citation>
    <scope>NUCLEOTIDE SEQUENCE</scope>
    <source>
        <strain evidence="1">M-15738</strain>
        <tissue evidence="1">Blood</tissue>
    </source>
</reference>
<protein>
    <submittedName>
        <fullName evidence="1">Uncharacterized protein</fullName>
    </submittedName>
</protein>
<evidence type="ECO:0000313" key="1">
    <source>
        <dbReference type="EMBL" id="KAG5280377.1"/>
    </source>
</evidence>
<dbReference type="AlphaFoldDB" id="A0AAV6H349"/>
<comment type="caution">
    <text evidence="1">The sequence shown here is derived from an EMBL/GenBank/DDBJ whole genome shotgun (WGS) entry which is preliminary data.</text>
</comment>
<dbReference type="PANTHER" id="PTHR31025:SF30">
    <property type="entry name" value="SI:DKEY-15H8.17"/>
    <property type="match status" value="1"/>
</dbReference>
<keyword evidence="2" id="KW-1185">Reference proteome</keyword>
<name>A0AAV6H349_9TELE</name>
<gene>
    <name evidence="1" type="ORF">AALO_G00088410</name>
</gene>
<sequence length="310" mass="35055">METPNPKCARTDSYGCVAWQPQQLPQGETRASLLEKKRELLSIFSHEGSRAANQRRVAELMSETYISQRSDINGFPPPSVSDIQTNWPFLLMPSFLLQHFKTLTEIELEKRLQEALKTKGKRLLNFFKSQLMKWSASVKTVLSSLEAQTETINPGLASILVLMAQFKDQEDAIFLLADETATKADVEAQMTLPSTPRLIMLGDSILGAKKWMLSVEGKVLLHSELDFPTALAVFFGLFYVLNMEYPVEAATTLEFIQRFFVRINPENSKCAAKYMKSKTTGKTVQKKNHPLNPHVASLISSFIDFDWQND</sequence>
<dbReference type="EMBL" id="JADWDJ010000006">
    <property type="protein sequence ID" value="KAG5280377.1"/>
    <property type="molecule type" value="Genomic_DNA"/>
</dbReference>
<organism evidence="1 2">
    <name type="scientific">Alosa alosa</name>
    <name type="common">allis shad</name>
    <dbReference type="NCBI Taxonomy" id="278164"/>
    <lineage>
        <taxon>Eukaryota</taxon>
        <taxon>Metazoa</taxon>
        <taxon>Chordata</taxon>
        <taxon>Craniata</taxon>
        <taxon>Vertebrata</taxon>
        <taxon>Euteleostomi</taxon>
        <taxon>Actinopterygii</taxon>
        <taxon>Neopterygii</taxon>
        <taxon>Teleostei</taxon>
        <taxon>Clupei</taxon>
        <taxon>Clupeiformes</taxon>
        <taxon>Clupeoidei</taxon>
        <taxon>Clupeidae</taxon>
        <taxon>Alosa</taxon>
    </lineage>
</organism>
<dbReference type="Proteomes" id="UP000823561">
    <property type="component" value="Chromosome 6"/>
</dbReference>
<evidence type="ECO:0000313" key="2">
    <source>
        <dbReference type="Proteomes" id="UP000823561"/>
    </source>
</evidence>